<dbReference type="EMBL" id="JAUMIT010000001">
    <property type="protein sequence ID" value="MDO3693320.1"/>
    <property type="molecule type" value="Genomic_DNA"/>
</dbReference>
<evidence type="ECO:0000259" key="2">
    <source>
        <dbReference type="PROSITE" id="PS51549"/>
    </source>
</evidence>
<dbReference type="InterPro" id="IPR003343">
    <property type="entry name" value="Big_2"/>
</dbReference>
<protein>
    <submittedName>
        <fullName evidence="3">Ig-like domain-containing protein</fullName>
    </submittedName>
</protein>
<evidence type="ECO:0000313" key="3">
    <source>
        <dbReference type="EMBL" id="MDO3693320.1"/>
    </source>
</evidence>
<feature type="chain" id="PRO_5045487574" evidence="1">
    <location>
        <begin position="20"/>
        <end position="235"/>
    </location>
</feature>
<reference evidence="3" key="1">
    <citation type="submission" date="2023-07" db="EMBL/GenBank/DDBJ databases">
        <title>Wenyingzhuangia sp. chi5 genome sequencing and assembly.</title>
        <authorList>
            <person name="Park S."/>
        </authorList>
    </citation>
    <scope>NUCLEOTIDE SEQUENCE</scope>
    <source>
        <strain evidence="3">Chi5</strain>
    </source>
</reference>
<gene>
    <name evidence="3" type="ORF">QVZ41_00460</name>
</gene>
<evidence type="ECO:0000313" key="4">
    <source>
        <dbReference type="Proteomes" id="UP001168642"/>
    </source>
</evidence>
<accession>A0ABT8VMX4</accession>
<proteinExistence type="predicted"/>
<comment type="caution">
    <text evidence="3">The sequence shown here is derived from an EMBL/GenBank/DDBJ whole genome shotgun (WGS) entry which is preliminary data.</text>
</comment>
<keyword evidence="4" id="KW-1185">Reference proteome</keyword>
<evidence type="ECO:0000256" key="1">
    <source>
        <dbReference type="SAM" id="SignalP"/>
    </source>
</evidence>
<dbReference type="SUPFAM" id="SSF49373">
    <property type="entry name" value="Invasin/intimin cell-adhesion fragments"/>
    <property type="match status" value="1"/>
</dbReference>
<dbReference type="RefSeq" id="WP_302882592.1">
    <property type="nucleotide sequence ID" value="NZ_JAUMIT010000001.1"/>
</dbReference>
<sequence>MKLLKLVFLLLFVGLNSCIQEDIVDDAVPEELRIISSVNTLKVGDVVKLQASYFNNVGEKENKNIVWETSNSNVLFIDALTTNITALAEGTATITVKTTGSSGELTDSEIIMVVKDGVVVMPSENTKKGTIAPTASYVAAGDFEISKTTNGIQIILDDNYVADESLPGFALFLTNNPNSLANALQIDAYDDVDGTHYKGAFTYILDGVGINDYQYLVQWCRPFSILVGKATITDK</sequence>
<feature type="signal peptide" evidence="1">
    <location>
        <begin position="1"/>
        <end position="19"/>
    </location>
</feature>
<dbReference type="PROSITE" id="PS51549">
    <property type="entry name" value="DM13"/>
    <property type="match status" value="1"/>
</dbReference>
<dbReference type="InterPro" id="IPR019545">
    <property type="entry name" value="DM13_domain"/>
</dbReference>
<dbReference type="Gene3D" id="2.60.40.1080">
    <property type="match status" value="1"/>
</dbReference>
<dbReference type="SMART" id="SM00635">
    <property type="entry name" value="BID_2"/>
    <property type="match status" value="1"/>
</dbReference>
<dbReference type="InterPro" id="IPR008964">
    <property type="entry name" value="Invasin/intimin_cell_adhesion"/>
</dbReference>
<feature type="domain" description="DM13" evidence="2">
    <location>
        <begin position="129"/>
        <end position="233"/>
    </location>
</feature>
<organism evidence="3 4">
    <name type="scientific">Wenyingzhuangia gilva</name>
    <dbReference type="NCBI Taxonomy" id="3057677"/>
    <lineage>
        <taxon>Bacteria</taxon>
        <taxon>Pseudomonadati</taxon>
        <taxon>Bacteroidota</taxon>
        <taxon>Flavobacteriia</taxon>
        <taxon>Flavobacteriales</taxon>
        <taxon>Flavobacteriaceae</taxon>
        <taxon>Wenyingzhuangia</taxon>
    </lineage>
</organism>
<dbReference type="Proteomes" id="UP001168642">
    <property type="component" value="Unassembled WGS sequence"/>
</dbReference>
<name>A0ABT8VMX4_9FLAO</name>
<keyword evidence="1" id="KW-0732">Signal</keyword>